<dbReference type="InterPro" id="IPR000629">
    <property type="entry name" value="RNA-helicase_DEAD-box_CS"/>
</dbReference>
<keyword evidence="14" id="KW-0396">Initiation factor</keyword>
<feature type="domain" description="Helicase C-terminal" evidence="12">
    <location>
        <begin position="280"/>
        <end position="441"/>
    </location>
</feature>
<dbReference type="PROSITE" id="PS51194">
    <property type="entry name" value="HELICASE_CTER"/>
    <property type="match status" value="1"/>
</dbReference>
<evidence type="ECO:0000256" key="1">
    <source>
        <dbReference type="ARBA" id="ARBA00012552"/>
    </source>
</evidence>
<comment type="catalytic activity">
    <reaction evidence="7">
        <text>ATP + H2O = ADP + phosphate + H(+)</text>
        <dbReference type="Rhea" id="RHEA:13065"/>
        <dbReference type="ChEBI" id="CHEBI:15377"/>
        <dbReference type="ChEBI" id="CHEBI:15378"/>
        <dbReference type="ChEBI" id="CHEBI:30616"/>
        <dbReference type="ChEBI" id="CHEBI:43474"/>
        <dbReference type="ChEBI" id="CHEBI:456216"/>
        <dbReference type="EC" id="3.6.4.13"/>
    </reaction>
</comment>
<evidence type="ECO:0000256" key="6">
    <source>
        <dbReference type="ARBA" id="ARBA00022884"/>
    </source>
</evidence>
<dbReference type="CDD" id="cd17939">
    <property type="entry name" value="DEADc_EIF4A"/>
    <property type="match status" value="1"/>
</dbReference>
<dbReference type="GO" id="GO:0003723">
    <property type="term" value="F:RNA binding"/>
    <property type="evidence" value="ECO:0007669"/>
    <property type="project" value="UniProtKB-KW"/>
</dbReference>
<accession>A0AAV7YWF8</accession>
<evidence type="ECO:0000313" key="14">
    <source>
        <dbReference type="EMBL" id="KAJ3433117.1"/>
    </source>
</evidence>
<dbReference type="GO" id="GO:0003724">
    <property type="term" value="F:RNA helicase activity"/>
    <property type="evidence" value="ECO:0007669"/>
    <property type="project" value="UniProtKB-EC"/>
</dbReference>
<feature type="domain" description="Helicase ATP-binding" evidence="11">
    <location>
        <begin position="99"/>
        <end position="269"/>
    </location>
</feature>
<evidence type="ECO:0000256" key="8">
    <source>
        <dbReference type="PROSITE-ProRule" id="PRU00552"/>
    </source>
</evidence>
<feature type="domain" description="DEAD-box RNA helicase Q" evidence="13">
    <location>
        <begin position="68"/>
        <end position="96"/>
    </location>
</feature>
<evidence type="ECO:0000256" key="3">
    <source>
        <dbReference type="ARBA" id="ARBA00022801"/>
    </source>
</evidence>
<dbReference type="InterPro" id="IPR027417">
    <property type="entry name" value="P-loop_NTPase"/>
</dbReference>
<dbReference type="Proteomes" id="UP001146793">
    <property type="component" value="Unassembled WGS sequence"/>
</dbReference>
<evidence type="ECO:0000256" key="2">
    <source>
        <dbReference type="ARBA" id="ARBA00022741"/>
    </source>
</evidence>
<keyword evidence="6" id="KW-0694">RNA-binding</keyword>
<dbReference type="Gene3D" id="3.40.50.300">
    <property type="entry name" value="P-loop containing nucleotide triphosphate hydrolases"/>
    <property type="match status" value="2"/>
</dbReference>
<dbReference type="AlphaFoldDB" id="A0AAV7YWF8"/>
<evidence type="ECO:0000259" key="13">
    <source>
        <dbReference type="PROSITE" id="PS51195"/>
    </source>
</evidence>
<feature type="compositionally biased region" description="Low complexity" evidence="10">
    <location>
        <begin position="26"/>
        <end position="46"/>
    </location>
</feature>
<gene>
    <name evidence="14" type="ORF">M0812_22069</name>
</gene>
<dbReference type="Pfam" id="PF00270">
    <property type="entry name" value="DEAD"/>
    <property type="match status" value="1"/>
</dbReference>
<sequence>MSYENRKNYEGRRRGGERNYRENNYRENNNNNYNNRRQRGGYNQRRGGSRYHPTENEVIESNYDEIHESFDDMGLKENILHGIVSYGFEYPSKIQQKAIVPIVKGRDVIAQAQSGTGKTATFAIGTLERIDPKLNRTQALILSPTRELAKQTMDVVENLGEFLGIKVHCCIGGVPIEVDMKKLREGVHIVVGTPGRVIHMMEEHVLKTKDIKTFVLDEADEMLSRGFKEKIYEIFQILESEVQVVLSSATMPTGVHKVTSKFMRDPIKILVKKEELTLEGIKQFYIDVEKESYKFQTLMDLYKVINITQTVIFCNTKEIVEELEYKLNEEDYTVSSIHGEMDQDKRTLIMKEFRSGSSRILITTDLLARGIDVQQISLVINYDLPTNRENYIHRIGRGGRFGRKGVAINLITSMDVETLRDLETFYDTQVEEMPNNILDYL</sequence>
<proteinExistence type="inferred from homology"/>
<dbReference type="GO" id="GO:0003743">
    <property type="term" value="F:translation initiation factor activity"/>
    <property type="evidence" value="ECO:0007669"/>
    <property type="project" value="UniProtKB-KW"/>
</dbReference>
<dbReference type="SUPFAM" id="SSF52540">
    <property type="entry name" value="P-loop containing nucleoside triphosphate hydrolases"/>
    <property type="match status" value="1"/>
</dbReference>
<evidence type="ECO:0000256" key="10">
    <source>
        <dbReference type="SAM" id="MobiDB-lite"/>
    </source>
</evidence>
<dbReference type="EMBL" id="JANTQA010000047">
    <property type="protein sequence ID" value="KAJ3433117.1"/>
    <property type="molecule type" value="Genomic_DNA"/>
</dbReference>
<evidence type="ECO:0000313" key="15">
    <source>
        <dbReference type="Proteomes" id="UP001146793"/>
    </source>
</evidence>
<feature type="short sequence motif" description="Q motif" evidence="8">
    <location>
        <begin position="68"/>
        <end position="96"/>
    </location>
</feature>
<organism evidence="14 15">
    <name type="scientific">Anaeramoeba flamelloides</name>
    <dbReference type="NCBI Taxonomy" id="1746091"/>
    <lineage>
        <taxon>Eukaryota</taxon>
        <taxon>Metamonada</taxon>
        <taxon>Anaeramoebidae</taxon>
        <taxon>Anaeramoeba</taxon>
    </lineage>
</organism>
<keyword evidence="5 9" id="KW-0067">ATP-binding</keyword>
<dbReference type="GO" id="GO:0005524">
    <property type="term" value="F:ATP binding"/>
    <property type="evidence" value="ECO:0007669"/>
    <property type="project" value="UniProtKB-KW"/>
</dbReference>
<reference evidence="14" key="1">
    <citation type="submission" date="2022-08" db="EMBL/GenBank/DDBJ databases">
        <title>Novel sulphate-reducing endosymbionts in the free-living metamonad Anaeramoeba.</title>
        <authorList>
            <person name="Jerlstrom-Hultqvist J."/>
            <person name="Cepicka I."/>
            <person name="Gallot-Lavallee L."/>
            <person name="Salas-Leiva D."/>
            <person name="Curtis B.A."/>
            <person name="Zahonova K."/>
            <person name="Pipaliya S."/>
            <person name="Dacks J."/>
            <person name="Roger A.J."/>
        </authorList>
    </citation>
    <scope>NUCLEOTIDE SEQUENCE</scope>
    <source>
        <strain evidence="14">Busselton2</strain>
    </source>
</reference>
<evidence type="ECO:0000259" key="12">
    <source>
        <dbReference type="PROSITE" id="PS51194"/>
    </source>
</evidence>
<dbReference type="PROSITE" id="PS51195">
    <property type="entry name" value="Q_MOTIF"/>
    <property type="match status" value="1"/>
</dbReference>
<evidence type="ECO:0000256" key="5">
    <source>
        <dbReference type="ARBA" id="ARBA00022840"/>
    </source>
</evidence>
<dbReference type="PANTHER" id="PTHR47958">
    <property type="entry name" value="ATP-DEPENDENT RNA HELICASE DBP3"/>
    <property type="match status" value="1"/>
</dbReference>
<dbReference type="SMART" id="SM00490">
    <property type="entry name" value="HELICc"/>
    <property type="match status" value="1"/>
</dbReference>
<protein>
    <recommendedName>
        <fullName evidence="1">RNA helicase</fullName>
        <ecNumber evidence="1">3.6.4.13</ecNumber>
    </recommendedName>
</protein>
<keyword evidence="14" id="KW-0648">Protein biosynthesis</keyword>
<dbReference type="Pfam" id="PF00271">
    <property type="entry name" value="Helicase_C"/>
    <property type="match status" value="1"/>
</dbReference>
<dbReference type="FunFam" id="3.40.50.300:FF:000031">
    <property type="entry name" value="Eukaryotic initiation factor 4A-III"/>
    <property type="match status" value="1"/>
</dbReference>
<keyword evidence="2 9" id="KW-0547">Nucleotide-binding</keyword>
<dbReference type="InterPro" id="IPR014001">
    <property type="entry name" value="Helicase_ATP-bd"/>
</dbReference>
<feature type="region of interest" description="Disordered" evidence="10">
    <location>
        <begin position="1"/>
        <end position="55"/>
    </location>
</feature>
<evidence type="ECO:0000256" key="7">
    <source>
        <dbReference type="ARBA" id="ARBA00047984"/>
    </source>
</evidence>
<dbReference type="GO" id="GO:0016787">
    <property type="term" value="F:hydrolase activity"/>
    <property type="evidence" value="ECO:0007669"/>
    <property type="project" value="UniProtKB-KW"/>
</dbReference>
<evidence type="ECO:0000256" key="4">
    <source>
        <dbReference type="ARBA" id="ARBA00022806"/>
    </source>
</evidence>
<dbReference type="CDD" id="cd18787">
    <property type="entry name" value="SF2_C_DEAD"/>
    <property type="match status" value="1"/>
</dbReference>
<dbReference type="SMART" id="SM00487">
    <property type="entry name" value="DEXDc"/>
    <property type="match status" value="1"/>
</dbReference>
<name>A0AAV7YWF8_9EUKA</name>
<dbReference type="FunFam" id="3.40.50.300:FF:000849">
    <property type="entry name" value="ATP-dependent RNA helicase DBP5"/>
    <property type="match status" value="1"/>
</dbReference>
<dbReference type="PROSITE" id="PS51192">
    <property type="entry name" value="HELICASE_ATP_BIND_1"/>
    <property type="match status" value="1"/>
</dbReference>
<dbReference type="PROSITE" id="PS00039">
    <property type="entry name" value="DEAD_ATP_HELICASE"/>
    <property type="match status" value="1"/>
</dbReference>
<evidence type="ECO:0000259" key="11">
    <source>
        <dbReference type="PROSITE" id="PS51192"/>
    </source>
</evidence>
<keyword evidence="4 9" id="KW-0347">Helicase</keyword>
<keyword evidence="3 9" id="KW-0378">Hydrolase</keyword>
<dbReference type="InterPro" id="IPR014014">
    <property type="entry name" value="RNA_helicase_DEAD_Q_motif"/>
</dbReference>
<evidence type="ECO:0000256" key="9">
    <source>
        <dbReference type="RuleBase" id="RU000492"/>
    </source>
</evidence>
<comment type="caution">
    <text evidence="14">The sequence shown here is derived from an EMBL/GenBank/DDBJ whole genome shotgun (WGS) entry which is preliminary data.</text>
</comment>
<feature type="compositionally biased region" description="Basic and acidic residues" evidence="10">
    <location>
        <begin position="1"/>
        <end position="25"/>
    </location>
</feature>
<dbReference type="EC" id="3.6.4.13" evidence="1"/>
<dbReference type="InterPro" id="IPR001650">
    <property type="entry name" value="Helicase_C-like"/>
</dbReference>
<dbReference type="InterPro" id="IPR011545">
    <property type="entry name" value="DEAD/DEAH_box_helicase_dom"/>
</dbReference>
<comment type="similarity">
    <text evidence="9">Belongs to the DEAD box helicase family.</text>
</comment>